<evidence type="ECO:0000313" key="6">
    <source>
        <dbReference type="Proteomes" id="UP000199045"/>
    </source>
</evidence>
<name>A0A1G7RLX7_CHIFI</name>
<gene>
    <name evidence="5" type="ORF">SAMN04488121_103521</name>
</gene>
<dbReference type="InterPro" id="IPR009057">
    <property type="entry name" value="Homeodomain-like_sf"/>
</dbReference>
<dbReference type="Proteomes" id="UP000199045">
    <property type="component" value="Unassembled WGS sequence"/>
</dbReference>
<organism evidence="5 6">
    <name type="scientific">Chitinophaga filiformis</name>
    <name type="common">Myxococcus filiformis</name>
    <name type="synonym">Flexibacter filiformis</name>
    <dbReference type="NCBI Taxonomy" id="104663"/>
    <lineage>
        <taxon>Bacteria</taxon>
        <taxon>Pseudomonadati</taxon>
        <taxon>Bacteroidota</taxon>
        <taxon>Chitinophagia</taxon>
        <taxon>Chitinophagales</taxon>
        <taxon>Chitinophagaceae</taxon>
        <taxon>Chitinophaga</taxon>
    </lineage>
</organism>
<sequence>MITAISTPAGNNHILKGISKEEAAQIKIPRKYISRKEEIYQEFLRLVDEHLADIVAERTDKMNELREFAEALFIHPTHLSNVIKEHTGYHPCFFYEEKLLKLAKELLLDNKRSVADVAYLLTYDPSNFTKWFKSFEGVTPTQFRRLHQQG</sequence>
<dbReference type="AlphaFoldDB" id="A0A1G7RLX7"/>
<feature type="domain" description="HTH araC/xylS-type" evidence="4">
    <location>
        <begin position="49"/>
        <end position="146"/>
    </location>
</feature>
<dbReference type="Pfam" id="PF12833">
    <property type="entry name" value="HTH_18"/>
    <property type="match status" value="1"/>
</dbReference>
<dbReference type="SMART" id="SM00342">
    <property type="entry name" value="HTH_ARAC"/>
    <property type="match status" value="1"/>
</dbReference>
<accession>A0A1G7RLX7</accession>
<dbReference type="PANTHER" id="PTHR43280:SF32">
    <property type="entry name" value="TRANSCRIPTIONAL REGULATORY PROTEIN"/>
    <property type="match status" value="1"/>
</dbReference>
<proteinExistence type="predicted"/>
<dbReference type="GO" id="GO:0043565">
    <property type="term" value="F:sequence-specific DNA binding"/>
    <property type="evidence" value="ECO:0007669"/>
    <property type="project" value="InterPro"/>
</dbReference>
<dbReference type="Gene3D" id="1.10.10.60">
    <property type="entry name" value="Homeodomain-like"/>
    <property type="match status" value="2"/>
</dbReference>
<evidence type="ECO:0000256" key="2">
    <source>
        <dbReference type="ARBA" id="ARBA00023125"/>
    </source>
</evidence>
<evidence type="ECO:0000256" key="1">
    <source>
        <dbReference type="ARBA" id="ARBA00023015"/>
    </source>
</evidence>
<evidence type="ECO:0000259" key="4">
    <source>
        <dbReference type="PROSITE" id="PS01124"/>
    </source>
</evidence>
<dbReference type="OrthoDB" id="956952at2"/>
<dbReference type="InterPro" id="IPR018060">
    <property type="entry name" value="HTH_AraC"/>
</dbReference>
<dbReference type="SUPFAM" id="SSF46689">
    <property type="entry name" value="Homeodomain-like"/>
    <property type="match status" value="1"/>
</dbReference>
<keyword evidence="3" id="KW-0804">Transcription</keyword>
<dbReference type="STRING" id="104663.SAMN04488121_103521"/>
<dbReference type="EMBL" id="FNBN01000003">
    <property type="protein sequence ID" value="SDG11732.1"/>
    <property type="molecule type" value="Genomic_DNA"/>
</dbReference>
<keyword evidence="1" id="KW-0805">Transcription regulation</keyword>
<dbReference type="PROSITE" id="PS01124">
    <property type="entry name" value="HTH_ARAC_FAMILY_2"/>
    <property type="match status" value="1"/>
</dbReference>
<keyword evidence="2 5" id="KW-0238">DNA-binding</keyword>
<dbReference type="PANTHER" id="PTHR43280">
    <property type="entry name" value="ARAC-FAMILY TRANSCRIPTIONAL REGULATOR"/>
    <property type="match status" value="1"/>
</dbReference>
<protein>
    <submittedName>
        <fullName evidence="5">AraC-type DNA-binding protein</fullName>
    </submittedName>
</protein>
<evidence type="ECO:0000313" key="5">
    <source>
        <dbReference type="EMBL" id="SDG11732.1"/>
    </source>
</evidence>
<reference evidence="5 6" key="1">
    <citation type="submission" date="2016-10" db="EMBL/GenBank/DDBJ databases">
        <authorList>
            <person name="de Groot N.N."/>
        </authorList>
    </citation>
    <scope>NUCLEOTIDE SEQUENCE [LARGE SCALE GENOMIC DNA]</scope>
    <source>
        <strain evidence="5 6">DSM 527</strain>
    </source>
</reference>
<evidence type="ECO:0000256" key="3">
    <source>
        <dbReference type="ARBA" id="ARBA00023163"/>
    </source>
</evidence>
<dbReference type="GO" id="GO:0003700">
    <property type="term" value="F:DNA-binding transcription factor activity"/>
    <property type="evidence" value="ECO:0007669"/>
    <property type="project" value="InterPro"/>
</dbReference>
<dbReference type="RefSeq" id="WP_089833129.1">
    <property type="nucleotide sequence ID" value="NZ_FNBN01000003.1"/>
</dbReference>